<dbReference type="GO" id="GO:0001664">
    <property type="term" value="F:G protein-coupled receptor binding"/>
    <property type="evidence" value="ECO:0007669"/>
    <property type="project" value="TreeGrafter"/>
</dbReference>
<keyword evidence="4 6" id="KW-0342">GTP-binding</keyword>
<dbReference type="Pfam" id="PF00503">
    <property type="entry name" value="G-alpha"/>
    <property type="match status" value="1"/>
</dbReference>
<evidence type="ECO:0000256" key="2">
    <source>
        <dbReference type="ARBA" id="ARBA00022741"/>
    </source>
</evidence>
<keyword evidence="9" id="KW-1185">Reference proteome</keyword>
<reference evidence="8" key="1">
    <citation type="submission" date="2025-08" db="UniProtKB">
        <authorList>
            <consortium name="Ensembl"/>
        </authorList>
    </citation>
    <scope>IDENTIFICATION</scope>
</reference>
<reference evidence="8" key="2">
    <citation type="submission" date="2025-09" db="UniProtKB">
        <authorList>
            <consortium name="Ensembl"/>
        </authorList>
    </citation>
    <scope>IDENTIFICATION</scope>
</reference>
<dbReference type="GO" id="GO:0005834">
    <property type="term" value="C:heterotrimeric G-protein complex"/>
    <property type="evidence" value="ECO:0007669"/>
    <property type="project" value="TreeGrafter"/>
</dbReference>
<dbReference type="GO" id="GO:0005737">
    <property type="term" value="C:cytoplasm"/>
    <property type="evidence" value="ECO:0007669"/>
    <property type="project" value="TreeGrafter"/>
</dbReference>
<dbReference type="Proteomes" id="UP000694399">
    <property type="component" value="Unassembled WGS sequence"/>
</dbReference>
<keyword evidence="5" id="KW-0807">Transducer</keyword>
<dbReference type="SMART" id="SM00275">
    <property type="entry name" value="G_alpha"/>
    <property type="match status" value="1"/>
</dbReference>
<dbReference type="GO" id="GO:0003924">
    <property type="term" value="F:GTPase activity"/>
    <property type="evidence" value="ECO:0007669"/>
    <property type="project" value="InterPro"/>
</dbReference>
<dbReference type="GO" id="GO:0031683">
    <property type="term" value="F:G-protein beta/gamma-subunit complex binding"/>
    <property type="evidence" value="ECO:0007669"/>
    <property type="project" value="InterPro"/>
</dbReference>
<evidence type="ECO:0000256" key="6">
    <source>
        <dbReference type="PIRSR" id="PIRSR601019-1"/>
    </source>
</evidence>
<sequence>MARSLTWCCCPCCLTEDEKAAARIDQDINRILLEQKKRDRGELKLLLLGPGESGKSTFIKQMRIIYGAGYSEEERKGFRPLIYQNIFVSMQAMIEAMDWLQIPFSRPESRVLSTLPQEFPCIPGNSASAPLSCCPVGPVMTGVAWVGGGPEPAPALL</sequence>
<feature type="binding site" evidence="7">
    <location>
        <position position="56"/>
    </location>
    <ligand>
        <name>Mg(2+)</name>
        <dbReference type="ChEBI" id="CHEBI:18420"/>
    </ligand>
</feature>
<dbReference type="Gene3D" id="1.10.400.10">
    <property type="entry name" value="GI Alpha 1, domain 2-like"/>
    <property type="match status" value="1"/>
</dbReference>
<keyword evidence="2 6" id="KW-0547">Nucleotide-binding</keyword>
<dbReference type="GO" id="GO:0007188">
    <property type="term" value="P:adenylate cyclase-modulating G protein-coupled receptor signaling pathway"/>
    <property type="evidence" value="ECO:0007669"/>
    <property type="project" value="TreeGrafter"/>
</dbReference>
<evidence type="ECO:0000313" key="8">
    <source>
        <dbReference type="Ensembl" id="ENSPLOP00000022038.1"/>
    </source>
</evidence>
<dbReference type="InterPro" id="IPR027417">
    <property type="entry name" value="P-loop_NTPase"/>
</dbReference>
<keyword evidence="1 7" id="KW-0479">Metal-binding</keyword>
<evidence type="ECO:0000256" key="1">
    <source>
        <dbReference type="ARBA" id="ARBA00022723"/>
    </source>
</evidence>
<dbReference type="GO" id="GO:0046872">
    <property type="term" value="F:metal ion binding"/>
    <property type="evidence" value="ECO:0007669"/>
    <property type="project" value="UniProtKB-KW"/>
</dbReference>
<dbReference type="GO" id="GO:0005525">
    <property type="term" value="F:GTP binding"/>
    <property type="evidence" value="ECO:0007669"/>
    <property type="project" value="UniProtKB-KW"/>
</dbReference>
<proteinExistence type="predicted"/>
<name>A0A8C9D8I7_PANLE</name>
<organism evidence="8 9">
    <name type="scientific">Panthera leo</name>
    <name type="common">Lion</name>
    <dbReference type="NCBI Taxonomy" id="9689"/>
    <lineage>
        <taxon>Eukaryota</taxon>
        <taxon>Metazoa</taxon>
        <taxon>Chordata</taxon>
        <taxon>Craniata</taxon>
        <taxon>Vertebrata</taxon>
        <taxon>Euteleostomi</taxon>
        <taxon>Mammalia</taxon>
        <taxon>Eutheria</taxon>
        <taxon>Laurasiatheria</taxon>
        <taxon>Carnivora</taxon>
        <taxon>Feliformia</taxon>
        <taxon>Felidae</taxon>
        <taxon>Pantherinae</taxon>
        <taxon>Panthera</taxon>
    </lineage>
</organism>
<dbReference type="PANTHER" id="PTHR10218:SF217">
    <property type="entry name" value="GUANINE NUCLEOTIDE-BINDING PROTEIN SUBUNIT ALPHA-15"/>
    <property type="match status" value="1"/>
</dbReference>
<feature type="binding site" evidence="6">
    <location>
        <begin position="52"/>
        <end position="57"/>
    </location>
    <ligand>
        <name>GTP</name>
        <dbReference type="ChEBI" id="CHEBI:37565"/>
    </ligand>
</feature>
<dbReference type="InterPro" id="IPR001019">
    <property type="entry name" value="Gprotein_alpha_su"/>
</dbReference>
<evidence type="ECO:0000313" key="9">
    <source>
        <dbReference type="Proteomes" id="UP000694399"/>
    </source>
</evidence>
<dbReference type="FunFam" id="3.40.50.300:FF:000692">
    <property type="entry name" value="Guanine nucleotide-binding protein subunit alpha"/>
    <property type="match status" value="1"/>
</dbReference>
<accession>A0A8C9D8I7</accession>
<dbReference type="PANTHER" id="PTHR10218">
    <property type="entry name" value="GTP-BINDING PROTEIN ALPHA SUBUNIT"/>
    <property type="match status" value="1"/>
</dbReference>
<dbReference type="GO" id="GO:0060158">
    <property type="term" value="P:phospholipase C-activating dopamine receptor signaling pathway"/>
    <property type="evidence" value="ECO:0007669"/>
    <property type="project" value="TreeGrafter"/>
</dbReference>
<dbReference type="InterPro" id="IPR011025">
    <property type="entry name" value="GproteinA_insert"/>
</dbReference>
<dbReference type="GeneTree" id="ENSGT00940000161736"/>
<evidence type="ECO:0000256" key="5">
    <source>
        <dbReference type="ARBA" id="ARBA00023224"/>
    </source>
</evidence>
<dbReference type="PROSITE" id="PS51882">
    <property type="entry name" value="G_ALPHA"/>
    <property type="match status" value="1"/>
</dbReference>
<dbReference type="AlphaFoldDB" id="A0A8C9D8I7"/>
<gene>
    <name evidence="8" type="primary">GNA15</name>
</gene>
<evidence type="ECO:0000256" key="7">
    <source>
        <dbReference type="PIRSR" id="PIRSR601019-2"/>
    </source>
</evidence>
<dbReference type="SUPFAM" id="SSF52540">
    <property type="entry name" value="P-loop containing nucleoside triphosphate hydrolases"/>
    <property type="match status" value="1"/>
</dbReference>
<dbReference type="SUPFAM" id="SSF47895">
    <property type="entry name" value="Transducin (alpha subunit), insertion domain"/>
    <property type="match status" value="1"/>
</dbReference>
<keyword evidence="3 7" id="KW-0460">Magnesium</keyword>
<evidence type="ECO:0000256" key="3">
    <source>
        <dbReference type="ARBA" id="ARBA00022842"/>
    </source>
</evidence>
<dbReference type="Gene3D" id="3.40.50.300">
    <property type="entry name" value="P-loop containing nucleotide triphosphate hydrolases"/>
    <property type="match status" value="1"/>
</dbReference>
<protein>
    <submittedName>
        <fullName evidence="8">G protein subunit alpha 15</fullName>
    </submittedName>
</protein>
<evidence type="ECO:0000256" key="4">
    <source>
        <dbReference type="ARBA" id="ARBA00023134"/>
    </source>
</evidence>
<dbReference type="Ensembl" id="ENSPLOT00000024336.1">
    <property type="protein sequence ID" value="ENSPLOP00000022038.1"/>
    <property type="gene ID" value="ENSPLOG00000016151.1"/>
</dbReference>